<dbReference type="Proteomes" id="UP000294003">
    <property type="component" value="Unassembled WGS sequence"/>
</dbReference>
<comment type="caution">
    <text evidence="2">The sequence shown here is derived from an EMBL/GenBank/DDBJ whole genome shotgun (WGS) entry which is preliminary data.</text>
</comment>
<accession>A0ABY0GXT1</accession>
<feature type="compositionally biased region" description="Polar residues" evidence="1">
    <location>
        <begin position="1"/>
        <end position="12"/>
    </location>
</feature>
<protein>
    <recommendedName>
        <fullName evidence="4">Rrn9 domain-containing protein</fullName>
    </recommendedName>
</protein>
<keyword evidence="3" id="KW-1185">Reference proteome</keyword>
<evidence type="ECO:0000313" key="3">
    <source>
        <dbReference type="Proteomes" id="UP000294003"/>
    </source>
</evidence>
<name>A0ABY0GXT1_9PEZI</name>
<dbReference type="EMBL" id="QJNS01000427">
    <property type="protein sequence ID" value="RYO77836.1"/>
    <property type="molecule type" value="Genomic_DNA"/>
</dbReference>
<gene>
    <name evidence="2" type="ORF">DL762_009019</name>
</gene>
<organism evidence="2 3">
    <name type="scientific">Monosporascus cannonballus</name>
    <dbReference type="NCBI Taxonomy" id="155416"/>
    <lineage>
        <taxon>Eukaryota</taxon>
        <taxon>Fungi</taxon>
        <taxon>Dikarya</taxon>
        <taxon>Ascomycota</taxon>
        <taxon>Pezizomycotina</taxon>
        <taxon>Sordariomycetes</taxon>
        <taxon>Xylariomycetidae</taxon>
        <taxon>Xylariales</taxon>
        <taxon>Xylariales incertae sedis</taxon>
        <taxon>Monosporascus</taxon>
    </lineage>
</organism>
<feature type="compositionally biased region" description="Polar residues" evidence="1">
    <location>
        <begin position="27"/>
        <end position="42"/>
    </location>
</feature>
<feature type="region of interest" description="Disordered" evidence="1">
    <location>
        <begin position="304"/>
        <end position="328"/>
    </location>
</feature>
<feature type="compositionally biased region" description="Polar residues" evidence="1">
    <location>
        <begin position="51"/>
        <end position="67"/>
    </location>
</feature>
<sequence length="590" mass="64760">MAFHQTARQASQRVFRPPPDGEDANVLPQQSSQPVEDSQTWVLFSPGTDVDTASSYLTSTRKSNITAGRSRVSDIGSLNTPARSDLSVGQHRSASLLDVLDEAEDDAELDSLDSHLPEFRSNPNVFSSTQTHPHNSPVVPTHDGLGSFRLEGIGPDAQDRLYAFEQYNPRRVRRRRESFELAQAQLEDEEAREMDKMRRIESWRLEQSRLLLEEIQKETKRRRRSTASVSGARAADRTSEDAATEFNVEDKEDQGDEWHDQSASDSEAGHGSIWGRITRKVVRDILGIDDETLAILFGEALPSEEEPVSTPRASAMQSPQHHKSPGIEHTRDHSWQLKMLERIAIELGQIIHHLSEHPGAFSTYSRIQQMPIPYAGLPSIPEGTSDAKPTEIRDVESVVMPEFKPTVGTQTRPVKVAQRRASYSSSVPIGGVQEPAENGGAASFTQEEWEQDLDIRLVFRYLRSRFMPRSSTSNSGVGGLSGNPPHHLVGAASSSAQDVAAKVARVRQHHPLVSASRSRPNFKPPPSPVQLFRPAAASSCASHSTRNRSGVRKSSAGGSSSRHYWDIGGGSVGTGSLIATTGPMGSWGDV</sequence>
<proteinExistence type="predicted"/>
<evidence type="ECO:0000313" key="2">
    <source>
        <dbReference type="EMBL" id="RYO77836.1"/>
    </source>
</evidence>
<feature type="region of interest" description="Disordered" evidence="1">
    <location>
        <begin position="1"/>
        <end position="90"/>
    </location>
</feature>
<evidence type="ECO:0000256" key="1">
    <source>
        <dbReference type="SAM" id="MobiDB-lite"/>
    </source>
</evidence>
<feature type="region of interest" description="Disordered" evidence="1">
    <location>
        <begin position="217"/>
        <end position="270"/>
    </location>
</feature>
<feature type="region of interest" description="Disordered" evidence="1">
    <location>
        <begin position="511"/>
        <end position="564"/>
    </location>
</feature>
<evidence type="ECO:0008006" key="4">
    <source>
        <dbReference type="Google" id="ProtNLM"/>
    </source>
</evidence>
<reference evidence="2 3" key="1">
    <citation type="submission" date="2018-06" db="EMBL/GenBank/DDBJ databases">
        <title>Complete Genomes of Monosporascus.</title>
        <authorList>
            <person name="Robinson A.J."/>
            <person name="Natvig D.O."/>
        </authorList>
    </citation>
    <scope>NUCLEOTIDE SEQUENCE [LARGE SCALE GENOMIC DNA]</scope>
    <source>
        <strain evidence="2 3">CBS 609.92</strain>
    </source>
</reference>